<sequence length="95" mass="10054">MSKHGGPPAGGIEQHPGNADPGLITARTLHLLSQAAIIGVCRGRMRNLIRHLDMLATNPAVHAEVRSACEALLRQWRDAQRMHFGSGSGSKAGAP</sequence>
<evidence type="ECO:0000256" key="1">
    <source>
        <dbReference type="SAM" id="MobiDB-lite"/>
    </source>
</evidence>
<reference evidence="2 3" key="1">
    <citation type="submission" date="2018-03" db="EMBL/GenBank/DDBJ databases">
        <authorList>
            <person name="Keele B.F."/>
        </authorList>
    </citation>
    <scope>NUCLEOTIDE SEQUENCE [LARGE SCALE GENOMIC DNA]</scope>
    <source>
        <strain evidence="2 3">D20</strain>
    </source>
</reference>
<dbReference type="AlphaFoldDB" id="A0A2T4IBF6"/>
<keyword evidence="3" id="KW-1185">Reference proteome</keyword>
<dbReference type="OrthoDB" id="9182507at2"/>
<protein>
    <submittedName>
        <fullName evidence="2">Uncharacterized protein</fullName>
    </submittedName>
</protein>
<dbReference type="RefSeq" id="WP_107494778.1">
    <property type="nucleotide sequence ID" value="NZ_PZKC01000019.1"/>
</dbReference>
<accession>A0A2T4IBF6</accession>
<proteinExistence type="predicted"/>
<organism evidence="2 3">
    <name type="scientific">Pseudothauera lacus</name>
    <dbReference type="NCBI Taxonomy" id="2136175"/>
    <lineage>
        <taxon>Bacteria</taxon>
        <taxon>Pseudomonadati</taxon>
        <taxon>Pseudomonadota</taxon>
        <taxon>Betaproteobacteria</taxon>
        <taxon>Rhodocyclales</taxon>
        <taxon>Zoogloeaceae</taxon>
        <taxon>Pseudothauera</taxon>
    </lineage>
</organism>
<dbReference type="Proteomes" id="UP000241193">
    <property type="component" value="Unassembled WGS sequence"/>
</dbReference>
<reference evidence="2 3" key="2">
    <citation type="submission" date="2018-04" db="EMBL/GenBank/DDBJ databases">
        <title>Thauera lacus sp. nov., isolated from an saline lake in Inner Mongolia, China.</title>
        <authorList>
            <person name="Liang Q.-Y."/>
        </authorList>
    </citation>
    <scope>NUCLEOTIDE SEQUENCE [LARGE SCALE GENOMIC DNA]</scope>
    <source>
        <strain evidence="2 3">D20</strain>
    </source>
</reference>
<comment type="caution">
    <text evidence="2">The sequence shown here is derived from an EMBL/GenBank/DDBJ whole genome shotgun (WGS) entry which is preliminary data.</text>
</comment>
<dbReference type="EMBL" id="PZKC01000019">
    <property type="protein sequence ID" value="PTD95109.1"/>
    <property type="molecule type" value="Genomic_DNA"/>
</dbReference>
<feature type="region of interest" description="Disordered" evidence="1">
    <location>
        <begin position="1"/>
        <end position="21"/>
    </location>
</feature>
<name>A0A2T4IBF6_9RHOO</name>
<gene>
    <name evidence="2" type="ORF">C8261_16235</name>
</gene>
<evidence type="ECO:0000313" key="3">
    <source>
        <dbReference type="Proteomes" id="UP000241193"/>
    </source>
</evidence>
<evidence type="ECO:0000313" key="2">
    <source>
        <dbReference type="EMBL" id="PTD95109.1"/>
    </source>
</evidence>